<dbReference type="EMBL" id="JBHMCR010000001">
    <property type="protein sequence ID" value="MFB9518471.1"/>
    <property type="molecule type" value="Genomic_DNA"/>
</dbReference>
<evidence type="ECO:0000313" key="1">
    <source>
        <dbReference type="EMBL" id="MFB9518471.1"/>
    </source>
</evidence>
<sequence length="73" mass="8425">MLITRRCIATRTHLLDRGEKEANRVLAIGLVPIEHGFVHLRNWRAITKLRTNSARATRLLRALTVLTNLEINR</sequence>
<evidence type="ECO:0008006" key="3">
    <source>
        <dbReference type="Google" id="ProtNLM"/>
    </source>
</evidence>
<protein>
    <recommendedName>
        <fullName evidence="3">DDE Tnp4 domain-containing protein</fullName>
    </recommendedName>
</protein>
<organism evidence="1 2">
    <name type="scientific">Streptomyces cremeus</name>
    <dbReference type="NCBI Taxonomy" id="66881"/>
    <lineage>
        <taxon>Bacteria</taxon>
        <taxon>Bacillati</taxon>
        <taxon>Actinomycetota</taxon>
        <taxon>Actinomycetes</taxon>
        <taxon>Kitasatosporales</taxon>
        <taxon>Streptomycetaceae</taxon>
        <taxon>Streptomyces</taxon>
    </lineage>
</organism>
<name>A0ABV5P5J4_STRCM</name>
<evidence type="ECO:0000313" key="2">
    <source>
        <dbReference type="Proteomes" id="UP001589718"/>
    </source>
</evidence>
<comment type="caution">
    <text evidence="1">The sequence shown here is derived from an EMBL/GenBank/DDBJ whole genome shotgun (WGS) entry which is preliminary data.</text>
</comment>
<dbReference type="Proteomes" id="UP001589718">
    <property type="component" value="Unassembled WGS sequence"/>
</dbReference>
<proteinExistence type="predicted"/>
<dbReference type="RefSeq" id="WP_345220067.1">
    <property type="nucleotide sequence ID" value="NZ_BAAAXE010000005.1"/>
</dbReference>
<gene>
    <name evidence="1" type="ORF">ACFFTU_00660</name>
</gene>
<keyword evidence="2" id="KW-1185">Reference proteome</keyword>
<reference evidence="1 2" key="1">
    <citation type="submission" date="2024-09" db="EMBL/GenBank/DDBJ databases">
        <authorList>
            <person name="Sun Q."/>
            <person name="Mori K."/>
        </authorList>
    </citation>
    <scope>NUCLEOTIDE SEQUENCE [LARGE SCALE GENOMIC DNA]</scope>
    <source>
        <strain evidence="1 2">JCM 4362</strain>
    </source>
</reference>
<accession>A0ABV5P5J4</accession>